<name>A0A7U2MZ97_ASPFN</name>
<dbReference type="VEuPathDB" id="FungiDB:F9C07_2287221"/>
<gene>
    <name evidence="1" type="ORF">F9C07_2287221</name>
</gene>
<evidence type="ECO:0000313" key="1">
    <source>
        <dbReference type="EMBL" id="QRD92603.1"/>
    </source>
</evidence>
<organism evidence="1 2">
    <name type="scientific">Aspergillus flavus (strain ATCC 200026 / FGSC A1120 / IAM 13836 / NRRL 3357 / JCM 12722 / SRRC 167)</name>
    <dbReference type="NCBI Taxonomy" id="332952"/>
    <lineage>
        <taxon>Eukaryota</taxon>
        <taxon>Fungi</taxon>
        <taxon>Dikarya</taxon>
        <taxon>Ascomycota</taxon>
        <taxon>Pezizomycotina</taxon>
        <taxon>Eurotiomycetes</taxon>
        <taxon>Eurotiomycetidae</taxon>
        <taxon>Eurotiales</taxon>
        <taxon>Aspergillaceae</taxon>
        <taxon>Aspergillus</taxon>
        <taxon>Aspergillus subgen. Circumdati</taxon>
    </lineage>
</organism>
<proteinExistence type="predicted"/>
<dbReference type="EMBL" id="CP044616">
    <property type="protein sequence ID" value="QRD92603.1"/>
    <property type="molecule type" value="Genomic_DNA"/>
</dbReference>
<sequence>MRILPPATIITMSKGTPLSSGCICLSDGQSSGKAWESDRTLTNRGCVFGRRKAWMKADGAKSGSTVHKEASEEAIEQAGGEYAGGGLEVSSRTWSFSCSCPSFSSAIFLSRQLSGKDSNLEVAQALLLKDKVCQVNRKQEKQRVMKSTAWVRHLSLNIRATAIDYSLIASWPETEMLYSWNSTTIFKM</sequence>
<reference evidence="2" key="1">
    <citation type="journal article" date="2021" name="G3 (Bethesda)">
        <title>Chromosome assembled and annotated genome sequence of Aspergillus flavus NRRL 3357.</title>
        <authorList>
            <person name="Skerker J.M."/>
            <person name="Pianalto K.M."/>
            <person name="Mondo S.J."/>
            <person name="Yang K."/>
            <person name="Arkin A.P."/>
            <person name="Keller N.P."/>
            <person name="Grigoriev I.V."/>
            <person name="Louise Glass N.L."/>
        </authorList>
    </citation>
    <scope>NUCLEOTIDE SEQUENCE [LARGE SCALE GENOMIC DNA]</scope>
    <source>
        <strain evidence="2">ATCC 200026 / FGSC A1120 / IAM 13836 / NRRL 3357 / JCM 12722 / SRRC 167</strain>
    </source>
</reference>
<dbReference type="Proteomes" id="UP000596276">
    <property type="component" value="Chromosome 8"/>
</dbReference>
<dbReference type="OMA" id="SWPETEM"/>
<dbReference type="AlphaFoldDB" id="A0A7U2MZ97"/>
<keyword evidence="2" id="KW-1185">Reference proteome</keyword>
<evidence type="ECO:0000313" key="2">
    <source>
        <dbReference type="Proteomes" id="UP000596276"/>
    </source>
</evidence>
<protein>
    <submittedName>
        <fullName evidence="1">Uncharacterized protein</fullName>
    </submittedName>
</protein>
<accession>A0A7U2MZ97</accession>